<dbReference type="SUPFAM" id="SSF56176">
    <property type="entry name" value="FAD-binding/transporter-associated domain-like"/>
    <property type="match status" value="1"/>
</dbReference>
<dbReference type="InterPro" id="IPR004113">
    <property type="entry name" value="FAD-bd_oxidored_4_C"/>
</dbReference>
<dbReference type="PANTHER" id="PTHR11748">
    <property type="entry name" value="D-LACTATE DEHYDROGENASE"/>
    <property type="match status" value="1"/>
</dbReference>
<dbReference type="FunFam" id="3.30.70.2740:FF:000003">
    <property type="entry name" value="Oxidoreductase, FAD-binding, putative"/>
    <property type="match status" value="1"/>
</dbReference>
<dbReference type="InterPro" id="IPR036318">
    <property type="entry name" value="FAD-bd_PCMH-like_sf"/>
</dbReference>
<dbReference type="PROSITE" id="PS51387">
    <property type="entry name" value="FAD_PCMH"/>
    <property type="match status" value="1"/>
</dbReference>
<dbReference type="Gene3D" id="3.30.465.10">
    <property type="match status" value="1"/>
</dbReference>
<dbReference type="EMBL" id="SSBS01000012">
    <property type="protein sequence ID" value="THF25818.1"/>
    <property type="molecule type" value="Genomic_DNA"/>
</dbReference>
<evidence type="ECO:0000256" key="4">
    <source>
        <dbReference type="ARBA" id="ARBA00022723"/>
    </source>
</evidence>
<keyword evidence="8" id="KW-0411">Iron-sulfur</keyword>
<dbReference type="GO" id="GO:0046872">
    <property type="term" value="F:metal ion binding"/>
    <property type="evidence" value="ECO:0007669"/>
    <property type="project" value="UniProtKB-KW"/>
</dbReference>
<dbReference type="PANTHER" id="PTHR11748:SF119">
    <property type="entry name" value="D-2-HYDROXYGLUTARATE DEHYDROGENASE"/>
    <property type="match status" value="1"/>
</dbReference>
<name>A0AAQ2D753_9PSED</name>
<dbReference type="AlphaFoldDB" id="A0AAQ2D753"/>
<reference evidence="14 15" key="1">
    <citation type="submission" date="2019-04" db="EMBL/GenBank/DDBJ databases">
        <title>Draft genome sequence of Pseudomonas sp. M7D1 isolated from rhizosphere of plant the flowery desert.</title>
        <authorList>
            <person name="Poblete-Morales M."/>
            <person name="Plaza N."/>
            <person name="Corsini G."/>
            <person name="Silva E."/>
        </authorList>
    </citation>
    <scope>NUCLEOTIDE SEQUENCE [LARGE SCALE GENOMIC DNA]</scope>
    <source>
        <strain evidence="14 15">M7D1</strain>
    </source>
</reference>
<dbReference type="Gene3D" id="3.30.70.2740">
    <property type="match status" value="1"/>
</dbReference>
<dbReference type="GO" id="GO:1903457">
    <property type="term" value="P:lactate catabolic process"/>
    <property type="evidence" value="ECO:0007669"/>
    <property type="project" value="TreeGrafter"/>
</dbReference>
<dbReference type="EC" id="1.1.99.39" evidence="9"/>
<evidence type="ECO:0000256" key="10">
    <source>
        <dbReference type="ARBA" id="ARBA00051291"/>
    </source>
</evidence>
<dbReference type="GO" id="GO:0051990">
    <property type="term" value="F:(R)-2-hydroxyglutarate dehydrogenase activity"/>
    <property type="evidence" value="ECO:0007669"/>
    <property type="project" value="UniProtKB-EC"/>
</dbReference>
<comment type="cofactor">
    <cofactor evidence="1">
        <name>FAD</name>
        <dbReference type="ChEBI" id="CHEBI:57692"/>
    </cofactor>
</comment>
<sequence>MIARLIPKNGQTDRYERFLDQLALEGFKGEIASDYGSRMVLATDNSIYQRLPQAVVFPKDYADVELVAKLVAHPEYRSVVLTPRGGGTGTNGQSLTDGIVVDLSKHLNGILEINVEERWVRVQSGVVKDQLNAVLKPHGLFFAPELSTSNRATVGGMINTDASGQGSCTYGKTRDHVLALSTVLLGGQRLNSLALNAEHTEKEASRPDVVGEVYRCTRNIADHQQQLIKDIFPKLNRCLTGYDLAHLREEDGRFNLNSVLCGSEGSLGFIVEAKLNVLPIPRHSILVNVQYAGFMDALRDAKALMALKPLSIETVDSKVLMLAMKDIVWHGVAEYFPSIPGRQTLGINLIEFSGDDLEDLEQRVHDFIEHLKNDKTVERLGHTLAIGSEAVKRVYAMRKRSVGLLGNVQGEARPQPFVEDTAVPPENLANFIAEFRSLLDNSNLEYGMFGHVDAGVVHVRPILDMKDPVQAALIRPISDAVAALTQKYGGLLWGEHGKGLRSEYALNYFGALYPSLQAIKAAFDPFNQLNPGKIATPLDVIDAKLTKVDEVPLRGEFDREINERVWQDYQTAVQCNGNGACYNFDPDDAMCPSWKATRNRIHSPKGRASLVREWLRLQGAQGVNVLGNHSSASVFKGMIVKARNTIAKQFGEKDFSHEVYDAMAGCLACKSCAGQCPVKVNVPDFRARFLELYHSRYLRPLKDYVIGSLEFSIPYIARFPKLYNALMSAEPIKLILERFVGMVDSPLLSLMDFHQVGAKWNVEIATANKLSKLTDEQRHRSVILVQDAFTRYFETPVAAEWIELIARLGYKIYLAPFSPNGKPLQVQGFLGAFKKAAAHNAKGLRALQEYGIPLVGLDPAMTLVYRQEYAKVLDGNAPQVALPQEWLVSALPMRQQDTSEIYHFLPHCTERTNEPTSIELWKKVFERFGLKLQVLASGCCGMSGTYGHETRNAKTSEKIYSQSWQPLVESFHASGKLIADGYSCRSQVKRQAGQVVLHPLQALLGRLREGEQLGKL</sequence>
<keyword evidence="6" id="KW-0560">Oxidoreductase</keyword>
<comment type="caution">
    <text evidence="14">The sequence shown here is derived from an EMBL/GenBank/DDBJ whole genome shotgun (WGS) entry which is preliminary data.</text>
</comment>
<dbReference type="InterPro" id="IPR006094">
    <property type="entry name" value="Oxid_FAD_bind_N"/>
</dbReference>
<dbReference type="PROSITE" id="PS00198">
    <property type="entry name" value="4FE4S_FER_1"/>
    <property type="match status" value="1"/>
</dbReference>
<protein>
    <recommendedName>
        <fullName evidence="12">D-2-hydroxyglutarate dehydrogenase</fullName>
        <ecNumber evidence="9">1.1.99.39</ecNumber>
    </recommendedName>
</protein>
<dbReference type="InterPro" id="IPR017900">
    <property type="entry name" value="4Fe4S_Fe_S_CS"/>
</dbReference>
<dbReference type="RefSeq" id="WP_136494302.1">
    <property type="nucleotide sequence ID" value="NZ_SSBS01000012.1"/>
</dbReference>
<evidence type="ECO:0000313" key="14">
    <source>
        <dbReference type="EMBL" id="THF25818.1"/>
    </source>
</evidence>
<evidence type="ECO:0000256" key="3">
    <source>
        <dbReference type="ARBA" id="ARBA00022630"/>
    </source>
</evidence>
<comment type="similarity">
    <text evidence="11">In the N-terminal section; belongs to the FAD-binding oxidoreductase/transferase type 4 family.</text>
</comment>
<evidence type="ECO:0000256" key="9">
    <source>
        <dbReference type="ARBA" id="ARBA00039003"/>
    </source>
</evidence>
<keyword evidence="2" id="KW-0004">4Fe-4S</keyword>
<keyword evidence="3" id="KW-0285">Flavoprotein</keyword>
<organism evidence="14 15">
    <name type="scientific">Pseudomonas atacamensis</name>
    <dbReference type="NCBI Taxonomy" id="2565368"/>
    <lineage>
        <taxon>Bacteria</taxon>
        <taxon>Pseudomonadati</taxon>
        <taxon>Pseudomonadota</taxon>
        <taxon>Gammaproteobacteria</taxon>
        <taxon>Pseudomonadales</taxon>
        <taxon>Pseudomonadaceae</taxon>
        <taxon>Pseudomonas</taxon>
    </lineage>
</organism>
<dbReference type="InterPro" id="IPR016166">
    <property type="entry name" value="FAD-bd_PCMH"/>
</dbReference>
<dbReference type="GO" id="GO:0051539">
    <property type="term" value="F:4 iron, 4 sulfur cluster binding"/>
    <property type="evidence" value="ECO:0007669"/>
    <property type="project" value="UniProtKB-KW"/>
</dbReference>
<evidence type="ECO:0000256" key="12">
    <source>
        <dbReference type="ARBA" id="ARBA00067680"/>
    </source>
</evidence>
<accession>A0AAQ2D753</accession>
<comment type="catalytic activity">
    <reaction evidence="10">
        <text>(R)-2-hydroxyglutarate + A = 2-oxoglutarate + AH2</text>
        <dbReference type="Rhea" id="RHEA:38295"/>
        <dbReference type="ChEBI" id="CHEBI:13193"/>
        <dbReference type="ChEBI" id="CHEBI:15801"/>
        <dbReference type="ChEBI" id="CHEBI:16810"/>
        <dbReference type="ChEBI" id="CHEBI:17499"/>
        <dbReference type="EC" id="1.1.99.39"/>
    </reaction>
    <physiologicalReaction direction="left-to-right" evidence="10">
        <dbReference type="Rhea" id="RHEA:38296"/>
    </physiologicalReaction>
</comment>
<evidence type="ECO:0000256" key="1">
    <source>
        <dbReference type="ARBA" id="ARBA00001974"/>
    </source>
</evidence>
<dbReference type="GO" id="GO:0008720">
    <property type="term" value="F:D-lactate dehydrogenase (NAD+) activity"/>
    <property type="evidence" value="ECO:0007669"/>
    <property type="project" value="TreeGrafter"/>
</dbReference>
<dbReference type="Pfam" id="PF01565">
    <property type="entry name" value="FAD_binding_4"/>
    <property type="match status" value="1"/>
</dbReference>
<dbReference type="Proteomes" id="UP000310574">
    <property type="component" value="Unassembled WGS sequence"/>
</dbReference>
<dbReference type="SUPFAM" id="SSF55103">
    <property type="entry name" value="FAD-linked oxidases, C-terminal domain"/>
    <property type="match status" value="1"/>
</dbReference>
<evidence type="ECO:0000256" key="2">
    <source>
        <dbReference type="ARBA" id="ARBA00022485"/>
    </source>
</evidence>
<dbReference type="InterPro" id="IPR016164">
    <property type="entry name" value="FAD-linked_Oxase-like_C"/>
</dbReference>
<dbReference type="InterPro" id="IPR016169">
    <property type="entry name" value="FAD-bd_PCMH_sub2"/>
</dbReference>
<dbReference type="GO" id="GO:0071949">
    <property type="term" value="F:FAD binding"/>
    <property type="evidence" value="ECO:0007669"/>
    <property type="project" value="InterPro"/>
</dbReference>
<keyword evidence="4" id="KW-0479">Metal-binding</keyword>
<dbReference type="SUPFAM" id="SSF46548">
    <property type="entry name" value="alpha-helical ferredoxin"/>
    <property type="match status" value="1"/>
</dbReference>
<feature type="domain" description="FAD-binding PCMH-type" evidence="13">
    <location>
        <begin position="48"/>
        <end position="280"/>
    </location>
</feature>
<evidence type="ECO:0000259" key="13">
    <source>
        <dbReference type="PROSITE" id="PS51387"/>
    </source>
</evidence>
<keyword evidence="5" id="KW-0274">FAD</keyword>
<gene>
    <name evidence="14" type="ORF">E5170_28200</name>
</gene>
<evidence type="ECO:0000256" key="7">
    <source>
        <dbReference type="ARBA" id="ARBA00023004"/>
    </source>
</evidence>
<dbReference type="GO" id="GO:0004458">
    <property type="term" value="F:D-lactate dehydrogenase (cytochrome) activity"/>
    <property type="evidence" value="ECO:0007669"/>
    <property type="project" value="TreeGrafter"/>
</dbReference>
<proteinExistence type="inferred from homology"/>
<evidence type="ECO:0000256" key="11">
    <source>
        <dbReference type="ARBA" id="ARBA00060924"/>
    </source>
</evidence>
<evidence type="ECO:0000256" key="6">
    <source>
        <dbReference type="ARBA" id="ARBA00023002"/>
    </source>
</evidence>
<evidence type="ECO:0000256" key="5">
    <source>
        <dbReference type="ARBA" id="ARBA00022827"/>
    </source>
</evidence>
<evidence type="ECO:0000256" key="8">
    <source>
        <dbReference type="ARBA" id="ARBA00023014"/>
    </source>
</evidence>
<evidence type="ECO:0000313" key="15">
    <source>
        <dbReference type="Proteomes" id="UP000310574"/>
    </source>
</evidence>
<dbReference type="Pfam" id="PF02913">
    <property type="entry name" value="FAD-oxidase_C"/>
    <property type="match status" value="1"/>
</dbReference>
<keyword evidence="7" id="KW-0408">Iron</keyword>